<gene>
    <name evidence="1" type="ORF">SS50377_11267</name>
</gene>
<name>V6M5M7_9EUKA</name>
<dbReference type="EMBL" id="KI545981">
    <property type="protein sequence ID" value="EST48654.1"/>
    <property type="molecule type" value="Genomic_DNA"/>
</dbReference>
<reference evidence="1" key="1">
    <citation type="journal article" date="2014" name="PLoS Genet.">
        <title>The Genome of Spironucleus salmonicida Highlights a Fish Pathogen Adapted to Fluctuating Environments.</title>
        <authorList>
            <person name="Xu F."/>
            <person name="Jerlstrom-Hultqvist J."/>
            <person name="Einarsson E."/>
            <person name="Astvaldsson A."/>
            <person name="Svard S.G."/>
            <person name="Andersson J.O."/>
        </authorList>
    </citation>
    <scope>NUCLEOTIDE SEQUENCE</scope>
</reference>
<proteinExistence type="predicted"/>
<dbReference type="VEuPathDB" id="GiardiaDB:SS50377_23671"/>
<accession>V6M5M7</accession>
<dbReference type="AlphaFoldDB" id="V6M5M7"/>
<sequence length="264" mass="30272">MSLEADQVEKVKATITEYSEQNKISYLHKYSDINVSVASRIAKDLQLQKYILLNPIISELTCTLLDDLQLDIDAIKIAQKCIELHPMNNNEQNTLIAIQEKVSRLLSIDLHPQQVDLDLHWIQKFAPNINLKILLPKTLNDAISLLSSDSNLYKVLGVYQLPQLYSHAPNALKYKETINLHRLVSNVPCSFLLGPRQSHNLKSSFAREIISFQPEIFIKICKFSHWELASIVQTIEVLDDQTQQLFLSYPEVQCIFETKALNMQ</sequence>
<protein>
    <submittedName>
        <fullName evidence="1">Uncharacterized protein</fullName>
    </submittedName>
</protein>
<evidence type="ECO:0000313" key="1">
    <source>
        <dbReference type="EMBL" id="EST48654.1"/>
    </source>
</evidence>
<organism evidence="1">
    <name type="scientific">Spironucleus salmonicida</name>
    <dbReference type="NCBI Taxonomy" id="348837"/>
    <lineage>
        <taxon>Eukaryota</taxon>
        <taxon>Metamonada</taxon>
        <taxon>Diplomonadida</taxon>
        <taxon>Hexamitidae</taxon>
        <taxon>Hexamitinae</taxon>
        <taxon>Spironucleus</taxon>
    </lineage>
</organism>